<dbReference type="GO" id="GO:0031505">
    <property type="term" value="P:fungal-type cell wall organization"/>
    <property type="evidence" value="ECO:0007669"/>
    <property type="project" value="TreeGrafter"/>
</dbReference>
<name>A0A086T294_HAPC1</name>
<evidence type="ECO:0000313" key="4">
    <source>
        <dbReference type="Proteomes" id="UP000029964"/>
    </source>
</evidence>
<organism evidence="3 4">
    <name type="scientific">Hapsidospora chrysogenum (strain ATCC 11550 / CBS 779.69 / DSM 880 / IAM 14645 / JCM 23072 / IMI 49137)</name>
    <name type="common">Acremonium chrysogenum</name>
    <dbReference type="NCBI Taxonomy" id="857340"/>
    <lineage>
        <taxon>Eukaryota</taxon>
        <taxon>Fungi</taxon>
        <taxon>Dikarya</taxon>
        <taxon>Ascomycota</taxon>
        <taxon>Pezizomycotina</taxon>
        <taxon>Sordariomycetes</taxon>
        <taxon>Hypocreomycetidae</taxon>
        <taxon>Hypocreales</taxon>
        <taxon>Bionectriaceae</taxon>
        <taxon>Hapsidospora</taxon>
    </lineage>
</organism>
<dbReference type="OrthoDB" id="4480814at2759"/>
<dbReference type="GO" id="GO:0005886">
    <property type="term" value="C:plasma membrane"/>
    <property type="evidence" value="ECO:0007669"/>
    <property type="project" value="InterPro"/>
</dbReference>
<evidence type="ECO:0008006" key="5">
    <source>
        <dbReference type="Google" id="ProtNLM"/>
    </source>
</evidence>
<feature type="transmembrane region" description="Helical" evidence="2">
    <location>
        <begin position="232"/>
        <end position="254"/>
    </location>
</feature>
<dbReference type="PANTHER" id="PTHR28019:SF3">
    <property type="entry name" value="INTEGRAL MEMBRANE PROTEIN (AFU_ORTHOLOGUE AFUA_6G07470)"/>
    <property type="match status" value="1"/>
</dbReference>
<evidence type="ECO:0000256" key="2">
    <source>
        <dbReference type="SAM" id="Phobius"/>
    </source>
</evidence>
<dbReference type="PANTHER" id="PTHR28019">
    <property type="entry name" value="CELL MEMBRANE PROTEIN YLR413W-RELATED"/>
    <property type="match status" value="1"/>
</dbReference>
<comment type="caution">
    <text evidence="3">The sequence shown here is derived from an EMBL/GenBank/DDBJ whole genome shotgun (WGS) entry which is preliminary data.</text>
</comment>
<feature type="transmembrane region" description="Helical" evidence="2">
    <location>
        <begin position="7"/>
        <end position="32"/>
    </location>
</feature>
<keyword evidence="2" id="KW-0812">Transmembrane</keyword>
<keyword evidence="2" id="KW-1133">Transmembrane helix</keyword>
<dbReference type="AlphaFoldDB" id="A0A086T294"/>
<gene>
    <name evidence="3" type="ORF">ACRE_057470</name>
</gene>
<feature type="region of interest" description="Disordered" evidence="1">
    <location>
        <begin position="307"/>
        <end position="331"/>
    </location>
</feature>
<protein>
    <recommendedName>
        <fullName evidence="5">SUR7 family protein-like protein</fullName>
    </recommendedName>
</protein>
<dbReference type="InterPro" id="IPR052413">
    <property type="entry name" value="SUR7_domain"/>
</dbReference>
<feature type="transmembrane region" description="Helical" evidence="2">
    <location>
        <begin position="157"/>
        <end position="175"/>
    </location>
</feature>
<feature type="compositionally biased region" description="Polar residues" evidence="1">
    <location>
        <begin position="307"/>
        <end position="317"/>
    </location>
</feature>
<feature type="transmembrane region" description="Helical" evidence="2">
    <location>
        <begin position="187"/>
        <end position="212"/>
    </location>
</feature>
<keyword evidence="4" id="KW-1185">Reference proteome</keyword>
<sequence length="331" mass="35868">MRAGRFVCVGIPILLTIGAIIAFMVATLSGIAHQSLYIFSVDLEDLRLDENTLESAIEDLNLGDIGDSIGQRDVEPRALTAGQLGLGRKYEVTLWGYCEITDDGKECSKGEYNWASKHIRTDVLDDLGSVANVEIELPEEIDTAIDIFSSVTRYTEIAFITALAVLGLELFIGIFSNCTRIISCLTWLIGLAAIILCLVAAGLATAMGAVIVGAVEATASEYGVKGHLNTRFLATIWIGAGFAVAASLFWLFTICCCKPEHRKRDGGDDNEKLIPKSGYYPIGGGVNDHEMRSTAYHNQFQPTYGQDYSHAPTSHSGGRSDAAYEPYSHRA</sequence>
<dbReference type="Proteomes" id="UP000029964">
    <property type="component" value="Unassembled WGS sequence"/>
</dbReference>
<dbReference type="GO" id="GO:0051285">
    <property type="term" value="C:cell cortex of cell tip"/>
    <property type="evidence" value="ECO:0007669"/>
    <property type="project" value="TreeGrafter"/>
</dbReference>
<dbReference type="EMBL" id="JPKY01000068">
    <property type="protein sequence ID" value="KFH43476.1"/>
    <property type="molecule type" value="Genomic_DNA"/>
</dbReference>
<reference evidence="4" key="1">
    <citation type="journal article" date="2014" name="Genome Announc.">
        <title>Genome sequence and annotation of Acremonium chrysogenum, producer of the beta-lactam antibiotic cephalosporin C.</title>
        <authorList>
            <person name="Terfehr D."/>
            <person name="Dahlmann T.A."/>
            <person name="Specht T."/>
            <person name="Zadra I."/>
            <person name="Kuernsteiner H."/>
            <person name="Kueck U."/>
        </authorList>
    </citation>
    <scope>NUCLEOTIDE SEQUENCE [LARGE SCALE GENOMIC DNA]</scope>
    <source>
        <strain evidence="4">ATCC 11550 / CBS 779.69 / DSM 880 / IAM 14645 / JCM 23072 / IMI 49137</strain>
    </source>
</reference>
<dbReference type="HOGENOM" id="CLU_034574_2_0_1"/>
<proteinExistence type="predicted"/>
<evidence type="ECO:0000256" key="1">
    <source>
        <dbReference type="SAM" id="MobiDB-lite"/>
    </source>
</evidence>
<accession>A0A086T294</accession>
<keyword evidence="2" id="KW-0472">Membrane</keyword>
<dbReference type="InterPro" id="IPR009571">
    <property type="entry name" value="SUR7/Rim9-like_fungi"/>
</dbReference>
<dbReference type="Pfam" id="PF06687">
    <property type="entry name" value="SUR7"/>
    <property type="match status" value="1"/>
</dbReference>
<evidence type="ECO:0000313" key="3">
    <source>
        <dbReference type="EMBL" id="KFH43476.1"/>
    </source>
</evidence>